<dbReference type="InterPro" id="IPR011162">
    <property type="entry name" value="MHC_I/II-like_Ag-recog"/>
</dbReference>
<dbReference type="Pfam" id="PF07654">
    <property type="entry name" value="C1-set"/>
    <property type="match status" value="1"/>
</dbReference>
<evidence type="ECO:0000313" key="3">
    <source>
        <dbReference type="Ensembl" id="ENSCPBP00000020231.1"/>
    </source>
</evidence>
<keyword evidence="1" id="KW-0325">Glycoprotein</keyword>
<dbReference type="InterPro" id="IPR036179">
    <property type="entry name" value="Ig-like_dom_sf"/>
</dbReference>
<dbReference type="GeneTree" id="ENSGT00940000172574"/>
<dbReference type="InterPro" id="IPR050208">
    <property type="entry name" value="MHC_class-I_related"/>
</dbReference>
<dbReference type="InterPro" id="IPR013783">
    <property type="entry name" value="Ig-like_fold"/>
</dbReference>
<reference evidence="3" key="1">
    <citation type="submission" date="2025-08" db="UniProtKB">
        <authorList>
            <consortium name="Ensembl"/>
        </authorList>
    </citation>
    <scope>IDENTIFICATION</scope>
</reference>
<dbReference type="Gene3D" id="3.10.320.10">
    <property type="entry name" value="Class II Histocompatibility Antigen, M Beta Chain, Chain B, domain 1"/>
    <property type="match status" value="1"/>
</dbReference>
<dbReference type="InterPro" id="IPR014745">
    <property type="entry name" value="MHC_II_a/b_N"/>
</dbReference>
<evidence type="ECO:0000256" key="1">
    <source>
        <dbReference type="ARBA" id="ARBA00023180"/>
    </source>
</evidence>
<name>A0A8C3HMB6_CHRPI</name>
<dbReference type="SUPFAM" id="SSF54452">
    <property type="entry name" value="MHC antigen-recognition domain"/>
    <property type="match status" value="1"/>
</dbReference>
<dbReference type="Gene3D" id="2.60.40.10">
    <property type="entry name" value="Immunoglobulins"/>
    <property type="match status" value="1"/>
</dbReference>
<protein>
    <recommendedName>
        <fullName evidence="2">Immunoglobulin C1-set domain-containing protein</fullName>
    </recommendedName>
</protein>
<dbReference type="OMA" id="PWIVAGC"/>
<dbReference type="GO" id="GO:0006955">
    <property type="term" value="P:immune response"/>
    <property type="evidence" value="ECO:0007669"/>
    <property type="project" value="InterPro"/>
</dbReference>
<dbReference type="GO" id="GO:0019882">
    <property type="term" value="P:antigen processing and presentation"/>
    <property type="evidence" value="ECO:0007669"/>
    <property type="project" value="InterPro"/>
</dbReference>
<dbReference type="GO" id="GO:0042613">
    <property type="term" value="C:MHC class II protein complex"/>
    <property type="evidence" value="ECO:0007669"/>
    <property type="project" value="InterPro"/>
</dbReference>
<sequence>MIVCLLHPTPGLQPACCFTLTLGSVLSCSVPHTATLPPESYYMQTLKTCELDNDTDAIRAVTRYLLNGEDVLWYQADQNRWFLVHPEALHVAELWNLSPARHVWLSNYSLRSKVTVRVRSPTMLSSRVTAFGPHPRDPGLAVLSHMPVTGFYPRDIEVTWERGGQVALGEQLTSGIRPNGDPIFQIQVSIELGQEGFGPTEHVCVVRHSSLGDSPLRVTLGEYWGGRTGGEVGRGWEWGAPYCGKGCKGDGHGVGFPNAIRQFQYFGYQ</sequence>
<accession>A0A8C3HMB6</accession>
<dbReference type="PANTHER" id="PTHR16675">
    <property type="entry name" value="MHC CLASS I-RELATED"/>
    <property type="match status" value="1"/>
</dbReference>
<proteinExistence type="predicted"/>
<feature type="domain" description="Immunoglobulin C1-set" evidence="2">
    <location>
        <begin position="148"/>
        <end position="214"/>
    </location>
</feature>
<dbReference type="Proteomes" id="UP000694380">
    <property type="component" value="Unplaced"/>
</dbReference>
<dbReference type="Ensembl" id="ENSCPBT00000023816.1">
    <property type="protein sequence ID" value="ENSCPBP00000020231.1"/>
    <property type="gene ID" value="ENSCPBG00000014556.1"/>
</dbReference>
<organism evidence="3 4">
    <name type="scientific">Chrysemys picta bellii</name>
    <name type="common">Western painted turtle</name>
    <name type="synonym">Emys bellii</name>
    <dbReference type="NCBI Taxonomy" id="8478"/>
    <lineage>
        <taxon>Eukaryota</taxon>
        <taxon>Metazoa</taxon>
        <taxon>Chordata</taxon>
        <taxon>Craniata</taxon>
        <taxon>Vertebrata</taxon>
        <taxon>Euteleostomi</taxon>
        <taxon>Archelosauria</taxon>
        <taxon>Testudinata</taxon>
        <taxon>Testudines</taxon>
        <taxon>Cryptodira</taxon>
        <taxon>Durocryptodira</taxon>
        <taxon>Testudinoidea</taxon>
        <taxon>Emydidae</taxon>
        <taxon>Chrysemys</taxon>
    </lineage>
</organism>
<dbReference type="PANTHER" id="PTHR16675:SF235">
    <property type="entry name" value="SHKT DOMAIN-CONTAINING PROTEIN"/>
    <property type="match status" value="1"/>
</dbReference>
<keyword evidence="4" id="KW-1185">Reference proteome</keyword>
<evidence type="ECO:0000313" key="4">
    <source>
        <dbReference type="Proteomes" id="UP000694380"/>
    </source>
</evidence>
<dbReference type="AlphaFoldDB" id="A0A8C3HMB6"/>
<reference evidence="3" key="2">
    <citation type="submission" date="2025-09" db="UniProtKB">
        <authorList>
            <consortium name="Ensembl"/>
        </authorList>
    </citation>
    <scope>IDENTIFICATION</scope>
</reference>
<dbReference type="SUPFAM" id="SSF48726">
    <property type="entry name" value="Immunoglobulin"/>
    <property type="match status" value="1"/>
</dbReference>
<dbReference type="InterPro" id="IPR003597">
    <property type="entry name" value="Ig_C1-set"/>
</dbReference>
<evidence type="ECO:0000259" key="2">
    <source>
        <dbReference type="SMART" id="SM00407"/>
    </source>
</evidence>
<dbReference type="SMART" id="SM00407">
    <property type="entry name" value="IGc1"/>
    <property type="match status" value="1"/>
</dbReference>